<accession>A0ACC0LG77</accession>
<organism evidence="1 2">
    <name type="scientific">Rhododendron molle</name>
    <name type="common">Chinese azalea</name>
    <name type="synonym">Azalea mollis</name>
    <dbReference type="NCBI Taxonomy" id="49168"/>
    <lineage>
        <taxon>Eukaryota</taxon>
        <taxon>Viridiplantae</taxon>
        <taxon>Streptophyta</taxon>
        <taxon>Embryophyta</taxon>
        <taxon>Tracheophyta</taxon>
        <taxon>Spermatophyta</taxon>
        <taxon>Magnoliopsida</taxon>
        <taxon>eudicotyledons</taxon>
        <taxon>Gunneridae</taxon>
        <taxon>Pentapetalae</taxon>
        <taxon>asterids</taxon>
        <taxon>Ericales</taxon>
        <taxon>Ericaceae</taxon>
        <taxon>Ericoideae</taxon>
        <taxon>Rhodoreae</taxon>
        <taxon>Rhododendron</taxon>
    </lineage>
</organism>
<reference evidence="1" key="1">
    <citation type="submission" date="2022-02" db="EMBL/GenBank/DDBJ databases">
        <title>Plant Genome Project.</title>
        <authorList>
            <person name="Zhang R.-G."/>
        </authorList>
    </citation>
    <scope>NUCLEOTIDE SEQUENCE</scope>
    <source>
        <strain evidence="1">AT1</strain>
    </source>
</reference>
<evidence type="ECO:0000313" key="2">
    <source>
        <dbReference type="Proteomes" id="UP001062846"/>
    </source>
</evidence>
<name>A0ACC0LG77_RHOML</name>
<comment type="caution">
    <text evidence="1">The sequence shown here is derived from an EMBL/GenBank/DDBJ whole genome shotgun (WGS) entry which is preliminary data.</text>
</comment>
<keyword evidence="2" id="KW-1185">Reference proteome</keyword>
<proteinExistence type="predicted"/>
<protein>
    <submittedName>
        <fullName evidence="1">Uncharacterized protein</fullName>
    </submittedName>
</protein>
<evidence type="ECO:0000313" key="1">
    <source>
        <dbReference type="EMBL" id="KAI8527756.1"/>
    </source>
</evidence>
<dbReference type="EMBL" id="CM046399">
    <property type="protein sequence ID" value="KAI8527756.1"/>
    <property type="molecule type" value="Genomic_DNA"/>
</dbReference>
<gene>
    <name evidence="1" type="ORF">RHMOL_Rhmol12G0099500</name>
</gene>
<dbReference type="Proteomes" id="UP001062846">
    <property type="component" value="Chromosome 12"/>
</dbReference>
<sequence>MGSTSALSSHLHLNNAHCLFKSLNSSRNQRTSLLFNRRKSKFGASRKREPERFNKFACFAVDDELIKQQELLGGGGVGSAVEEKPGIKDPYATADHPKTESPLLVSPAATRKPKAETRSNRLQEQRCHNPRPLPDLQSGHREAASSALTSSQSIRQLHHNAASSSPSKAQADLLPRSKANPKCMP</sequence>